<dbReference type="Proteomes" id="UP000692954">
    <property type="component" value="Unassembled WGS sequence"/>
</dbReference>
<feature type="transmembrane region" description="Helical" evidence="1">
    <location>
        <begin position="20"/>
        <end position="40"/>
    </location>
</feature>
<evidence type="ECO:0000256" key="1">
    <source>
        <dbReference type="SAM" id="Phobius"/>
    </source>
</evidence>
<evidence type="ECO:0000313" key="2">
    <source>
        <dbReference type="EMBL" id="CAD8129811.1"/>
    </source>
</evidence>
<keyword evidence="1" id="KW-0472">Membrane</keyword>
<sequence length="278" mass="32283">MLIRVIESLPIMVAKLQFQIILVVLISYHIVLLQIQLVHLEQVPIMDKIFYFLTHDICITCQSPTTIPCQKISQLQANVDASAYQPMLDLIELKIFLIVIIIINCEFVRGPYCTNKTCISTSGMTNFNHKTCSQFIKEYKQFRFIQLLIENMLKIKKDFFYSSHQSSENQLFQCTVNSANIQKMEYIILLVEQVLCEESRIQASAPTSGHILGFAQKIMNKLVLLNMLQNKFSISIFNHSNFAEQVSNCLSQCNKQYQLWERQNLMEDQHAEILQYPL</sequence>
<gene>
    <name evidence="2" type="ORF">PSON_ATCC_30995.1.T2450011</name>
</gene>
<keyword evidence="3" id="KW-1185">Reference proteome</keyword>
<dbReference type="EMBL" id="CAJJDN010000245">
    <property type="protein sequence ID" value="CAD8129811.1"/>
    <property type="molecule type" value="Genomic_DNA"/>
</dbReference>
<name>A0A8S1RME9_9CILI</name>
<organism evidence="2 3">
    <name type="scientific">Paramecium sonneborni</name>
    <dbReference type="NCBI Taxonomy" id="65129"/>
    <lineage>
        <taxon>Eukaryota</taxon>
        <taxon>Sar</taxon>
        <taxon>Alveolata</taxon>
        <taxon>Ciliophora</taxon>
        <taxon>Intramacronucleata</taxon>
        <taxon>Oligohymenophorea</taxon>
        <taxon>Peniculida</taxon>
        <taxon>Parameciidae</taxon>
        <taxon>Paramecium</taxon>
    </lineage>
</organism>
<keyword evidence="1" id="KW-0812">Transmembrane</keyword>
<evidence type="ECO:0008006" key="4">
    <source>
        <dbReference type="Google" id="ProtNLM"/>
    </source>
</evidence>
<comment type="caution">
    <text evidence="2">The sequence shown here is derived from an EMBL/GenBank/DDBJ whole genome shotgun (WGS) entry which is preliminary data.</text>
</comment>
<dbReference type="AlphaFoldDB" id="A0A8S1RME9"/>
<protein>
    <recommendedName>
        <fullName evidence="4">Transmembrane protein</fullName>
    </recommendedName>
</protein>
<accession>A0A8S1RME9</accession>
<proteinExistence type="predicted"/>
<keyword evidence="1" id="KW-1133">Transmembrane helix</keyword>
<reference evidence="2" key="1">
    <citation type="submission" date="2021-01" db="EMBL/GenBank/DDBJ databases">
        <authorList>
            <consortium name="Genoscope - CEA"/>
            <person name="William W."/>
        </authorList>
    </citation>
    <scope>NUCLEOTIDE SEQUENCE</scope>
</reference>
<evidence type="ECO:0000313" key="3">
    <source>
        <dbReference type="Proteomes" id="UP000692954"/>
    </source>
</evidence>